<dbReference type="SUPFAM" id="SSF47781">
    <property type="entry name" value="RuvA domain 2-like"/>
    <property type="match status" value="1"/>
</dbReference>
<evidence type="ECO:0000259" key="2">
    <source>
        <dbReference type="Pfam" id="PF02481"/>
    </source>
</evidence>
<dbReference type="Pfam" id="PF17782">
    <property type="entry name" value="WHD_DprA"/>
    <property type="match status" value="1"/>
</dbReference>
<protein>
    <submittedName>
        <fullName evidence="4">DNA-protecting protein DprA</fullName>
    </submittedName>
</protein>
<sequence>MSSELLYQLALTQVPLIGDVHARILVQHCGSASAVFGARSRDLERIEGIGTARAQAIRTFRGFAALEAEIDFIRRYDIRTCFLTDPGYPQRLLHCYDPPALLFFKGDPDLNASRTVSIVGTRNASDYGRRWTERFISGLAPLGITIISGLAFGIDAVAHKAALREGLPTIGVVGHGLARIYPQEHTAMARDMVRQGGGLLTEFLSETGPDKHHFPLRNRIVAGLSDCVVVVETAEKGGSMITARLADSYNRDVFAVPGRVGERNSSGCHSLIRGQKAQLLTNAGELIEAMGWEERPAAKPAQTALFAEYSENERRLLALLPAGTPVHIDELNIRSGMRTSEVAVLLLELELKGAVEGLPGKRYQSA</sequence>
<dbReference type="SUPFAM" id="SSF102405">
    <property type="entry name" value="MCP/YpsA-like"/>
    <property type="match status" value="1"/>
</dbReference>
<comment type="caution">
    <text evidence="4">The sequence shown here is derived from an EMBL/GenBank/DDBJ whole genome shotgun (WGS) entry which is preliminary data.</text>
</comment>
<proteinExistence type="inferred from homology"/>
<dbReference type="InterPro" id="IPR010994">
    <property type="entry name" value="RuvA_2-like"/>
</dbReference>
<name>A0A4R1B8J5_9BACT</name>
<dbReference type="GO" id="GO:0009294">
    <property type="term" value="P:DNA-mediated transformation"/>
    <property type="evidence" value="ECO:0007669"/>
    <property type="project" value="InterPro"/>
</dbReference>
<dbReference type="Proteomes" id="UP000295334">
    <property type="component" value="Unassembled WGS sequence"/>
</dbReference>
<dbReference type="RefSeq" id="WP_131450044.1">
    <property type="nucleotide sequence ID" value="NZ_SJZI01000046.1"/>
</dbReference>
<dbReference type="Gene3D" id="3.40.50.450">
    <property type="match status" value="1"/>
</dbReference>
<feature type="domain" description="Smf/DprA SLOG" evidence="2">
    <location>
        <begin position="81"/>
        <end position="290"/>
    </location>
</feature>
<dbReference type="InterPro" id="IPR057666">
    <property type="entry name" value="DrpA_SLOG"/>
</dbReference>
<dbReference type="Pfam" id="PF02481">
    <property type="entry name" value="DNA_processg_A"/>
    <property type="match status" value="1"/>
</dbReference>
<dbReference type="Gene3D" id="1.10.10.10">
    <property type="entry name" value="Winged helix-like DNA-binding domain superfamily/Winged helix DNA-binding domain"/>
    <property type="match status" value="1"/>
</dbReference>
<dbReference type="InterPro" id="IPR003488">
    <property type="entry name" value="DprA"/>
</dbReference>
<dbReference type="OrthoDB" id="9785707at2"/>
<gene>
    <name evidence="4" type="primary">dprA</name>
    <name evidence="4" type="ORF">EPD60_13450</name>
</gene>
<dbReference type="InterPro" id="IPR041614">
    <property type="entry name" value="DprA_WH"/>
</dbReference>
<evidence type="ECO:0000313" key="4">
    <source>
        <dbReference type="EMBL" id="TCJ13388.1"/>
    </source>
</evidence>
<comment type="similarity">
    <text evidence="1">Belongs to the DprA/Smf family.</text>
</comment>
<evidence type="ECO:0000313" key="5">
    <source>
        <dbReference type="Proteomes" id="UP000295334"/>
    </source>
</evidence>
<evidence type="ECO:0000259" key="3">
    <source>
        <dbReference type="Pfam" id="PF17782"/>
    </source>
</evidence>
<reference evidence="4 5" key="1">
    <citation type="submission" date="2019-03" db="EMBL/GenBank/DDBJ databases">
        <authorList>
            <person name="Kim M.K.M."/>
        </authorList>
    </citation>
    <scope>NUCLEOTIDE SEQUENCE [LARGE SCALE GENOMIC DNA]</scope>
    <source>
        <strain evidence="4 5">17J68-12</strain>
    </source>
</reference>
<accession>A0A4R1B8J5</accession>
<dbReference type="NCBIfam" id="TIGR00732">
    <property type="entry name" value="dprA"/>
    <property type="match status" value="1"/>
</dbReference>
<evidence type="ECO:0000256" key="1">
    <source>
        <dbReference type="ARBA" id="ARBA00006525"/>
    </source>
</evidence>
<organism evidence="4 5">
    <name type="scientific">Flaviaesturariibacter flavus</name>
    <dbReference type="NCBI Taxonomy" id="2502780"/>
    <lineage>
        <taxon>Bacteria</taxon>
        <taxon>Pseudomonadati</taxon>
        <taxon>Bacteroidota</taxon>
        <taxon>Chitinophagia</taxon>
        <taxon>Chitinophagales</taxon>
        <taxon>Chitinophagaceae</taxon>
        <taxon>Flaviaestuariibacter</taxon>
    </lineage>
</organism>
<dbReference type="PANTHER" id="PTHR43022">
    <property type="entry name" value="PROTEIN SMF"/>
    <property type="match status" value="1"/>
</dbReference>
<feature type="domain" description="DprA winged helix" evidence="3">
    <location>
        <begin position="305"/>
        <end position="361"/>
    </location>
</feature>
<dbReference type="AlphaFoldDB" id="A0A4R1B8J5"/>
<keyword evidence="5" id="KW-1185">Reference proteome</keyword>
<dbReference type="InterPro" id="IPR036388">
    <property type="entry name" value="WH-like_DNA-bd_sf"/>
</dbReference>
<dbReference type="EMBL" id="SJZI01000046">
    <property type="protein sequence ID" value="TCJ13388.1"/>
    <property type="molecule type" value="Genomic_DNA"/>
</dbReference>
<dbReference type="PANTHER" id="PTHR43022:SF1">
    <property type="entry name" value="PROTEIN SMF"/>
    <property type="match status" value="1"/>
</dbReference>